<gene>
    <name evidence="8" type="ORF">EDD59_12431</name>
</gene>
<name>A0A4R3K2B3_9FIRM</name>
<dbReference type="RefSeq" id="WP_132382925.1">
    <property type="nucleotide sequence ID" value="NZ_SLZZ01000024.1"/>
</dbReference>
<evidence type="ECO:0000313" key="8">
    <source>
        <dbReference type="EMBL" id="TCS76415.1"/>
    </source>
</evidence>
<dbReference type="EC" id="2.8.1.7" evidence="3"/>
<keyword evidence="9" id="KW-1185">Reference proteome</keyword>
<dbReference type="GO" id="GO:0031071">
    <property type="term" value="F:cysteine desulfurase activity"/>
    <property type="evidence" value="ECO:0007669"/>
    <property type="project" value="UniProtKB-EC"/>
</dbReference>
<evidence type="ECO:0000256" key="2">
    <source>
        <dbReference type="ARBA" id="ARBA00010447"/>
    </source>
</evidence>
<dbReference type="PIRSF" id="PIRSF005572">
    <property type="entry name" value="NifS"/>
    <property type="match status" value="1"/>
</dbReference>
<organism evidence="8 9">
    <name type="scientific">Muricomes intestini</name>
    <dbReference type="NCBI Taxonomy" id="1796634"/>
    <lineage>
        <taxon>Bacteria</taxon>
        <taxon>Bacillati</taxon>
        <taxon>Bacillota</taxon>
        <taxon>Clostridia</taxon>
        <taxon>Lachnospirales</taxon>
        <taxon>Lachnospiraceae</taxon>
        <taxon>Muricomes</taxon>
    </lineage>
</organism>
<accession>A0A4R3K2B3</accession>
<dbReference type="PROSITE" id="PS00595">
    <property type="entry name" value="AA_TRANSFER_CLASS_5"/>
    <property type="match status" value="1"/>
</dbReference>
<comment type="cofactor">
    <cofactor evidence="1 6">
        <name>pyridoxal 5'-phosphate</name>
        <dbReference type="ChEBI" id="CHEBI:597326"/>
    </cofactor>
</comment>
<dbReference type="InterPro" id="IPR015421">
    <property type="entry name" value="PyrdxlP-dep_Trfase_major"/>
</dbReference>
<comment type="caution">
    <text evidence="8">The sequence shown here is derived from an EMBL/GenBank/DDBJ whole genome shotgun (WGS) entry which is preliminary data.</text>
</comment>
<dbReference type="Proteomes" id="UP000295726">
    <property type="component" value="Unassembled WGS sequence"/>
</dbReference>
<dbReference type="PANTHER" id="PTHR43586">
    <property type="entry name" value="CYSTEINE DESULFURASE"/>
    <property type="match status" value="1"/>
</dbReference>
<dbReference type="InterPro" id="IPR020578">
    <property type="entry name" value="Aminotrans_V_PyrdxlP_BS"/>
</dbReference>
<evidence type="ECO:0000256" key="6">
    <source>
        <dbReference type="RuleBase" id="RU004504"/>
    </source>
</evidence>
<keyword evidence="4" id="KW-0663">Pyridoxal phosphate</keyword>
<dbReference type="Gene3D" id="3.40.640.10">
    <property type="entry name" value="Type I PLP-dependent aspartate aminotransferase-like (Major domain)"/>
    <property type="match status" value="1"/>
</dbReference>
<evidence type="ECO:0000259" key="7">
    <source>
        <dbReference type="Pfam" id="PF00266"/>
    </source>
</evidence>
<dbReference type="OrthoDB" id="9804366at2"/>
<dbReference type="Pfam" id="PF00266">
    <property type="entry name" value="Aminotran_5"/>
    <property type="match status" value="1"/>
</dbReference>
<reference evidence="8 9" key="1">
    <citation type="submission" date="2019-03" db="EMBL/GenBank/DDBJ databases">
        <title>Genomic Encyclopedia of Type Strains, Phase IV (KMG-IV): sequencing the most valuable type-strain genomes for metagenomic binning, comparative biology and taxonomic classification.</title>
        <authorList>
            <person name="Goeker M."/>
        </authorList>
    </citation>
    <scope>NUCLEOTIDE SEQUENCE [LARGE SCALE GENOMIC DNA]</scope>
    <source>
        <strain evidence="8 9">DSM 29489</strain>
    </source>
</reference>
<dbReference type="InterPro" id="IPR000192">
    <property type="entry name" value="Aminotrans_V_dom"/>
</dbReference>
<dbReference type="SUPFAM" id="SSF53383">
    <property type="entry name" value="PLP-dependent transferases"/>
    <property type="match status" value="1"/>
</dbReference>
<evidence type="ECO:0000256" key="5">
    <source>
        <dbReference type="ARBA" id="ARBA00050776"/>
    </source>
</evidence>
<evidence type="ECO:0000256" key="4">
    <source>
        <dbReference type="ARBA" id="ARBA00022898"/>
    </source>
</evidence>
<evidence type="ECO:0000313" key="9">
    <source>
        <dbReference type="Proteomes" id="UP000295726"/>
    </source>
</evidence>
<protein>
    <recommendedName>
        <fullName evidence="3">cysteine desulfurase</fullName>
        <ecNumber evidence="3">2.8.1.7</ecNumber>
    </recommendedName>
</protein>
<proteinExistence type="inferred from homology"/>
<evidence type="ECO:0000256" key="3">
    <source>
        <dbReference type="ARBA" id="ARBA00012239"/>
    </source>
</evidence>
<dbReference type="Gene3D" id="3.90.1150.10">
    <property type="entry name" value="Aspartate Aminotransferase, domain 1"/>
    <property type="match status" value="1"/>
</dbReference>
<dbReference type="PANTHER" id="PTHR43586:SF4">
    <property type="entry name" value="ISOPENICILLIN N EPIMERASE"/>
    <property type="match status" value="1"/>
</dbReference>
<dbReference type="InterPro" id="IPR015422">
    <property type="entry name" value="PyrdxlP-dep_Trfase_small"/>
</dbReference>
<dbReference type="InterPro" id="IPR016454">
    <property type="entry name" value="Cysteine_dSase"/>
</dbReference>
<dbReference type="AlphaFoldDB" id="A0A4R3K2B3"/>
<comment type="similarity">
    <text evidence="2">Belongs to the class-V pyridoxal-phosphate-dependent aminotransferase family. Csd subfamily.</text>
</comment>
<evidence type="ECO:0000256" key="1">
    <source>
        <dbReference type="ARBA" id="ARBA00001933"/>
    </source>
</evidence>
<sequence>MIYLNQAATTYPKPQCVLEAHTASLYSGPVGQFRSSSTAKEPDIFEKCRCSLGTLFGIKEWKRIFFSSGATDSANAVIYGLPLSGKNVVITQTEHNSILRPLLNLREQVGSVTIVPCDSDGKVEPADIEAAISEETAAVFVNHCSNVTGMIQDIAGIGKITKKKGVILAVDVSQSAGCIPIEADLWGIDVLIFTGHKSLFGTQGTGGYYIKEGVEFRPYKYGGTGRDSRQLTYEKGDYEFEPGTQNTPGITALNAGAEYILRRGVERIAEKEQNLMKMLYQGLENIPGVRVYGNAMKNQGPVMSFTFSGLQSSDIAYILQNGYHITVRAGLHCAPLINNAMGTGKYGTVRVSISDMTQEKEIQSILSAMTEISAGGVIA</sequence>
<feature type="domain" description="Aminotransferase class V" evidence="7">
    <location>
        <begin position="2"/>
        <end position="364"/>
    </location>
</feature>
<comment type="catalytic activity">
    <reaction evidence="5">
        <text>(sulfur carrier)-H + L-cysteine = (sulfur carrier)-SH + L-alanine</text>
        <dbReference type="Rhea" id="RHEA:43892"/>
        <dbReference type="Rhea" id="RHEA-COMP:14737"/>
        <dbReference type="Rhea" id="RHEA-COMP:14739"/>
        <dbReference type="ChEBI" id="CHEBI:29917"/>
        <dbReference type="ChEBI" id="CHEBI:35235"/>
        <dbReference type="ChEBI" id="CHEBI:57972"/>
        <dbReference type="ChEBI" id="CHEBI:64428"/>
        <dbReference type="EC" id="2.8.1.7"/>
    </reaction>
</comment>
<dbReference type="InterPro" id="IPR015424">
    <property type="entry name" value="PyrdxlP-dep_Trfase"/>
</dbReference>
<dbReference type="EMBL" id="SLZZ01000024">
    <property type="protein sequence ID" value="TCS76415.1"/>
    <property type="molecule type" value="Genomic_DNA"/>
</dbReference>